<dbReference type="Gene3D" id="3.30.300.20">
    <property type="match status" value="1"/>
</dbReference>
<dbReference type="HAMAP" id="MF_00003">
    <property type="entry name" value="RbfA"/>
    <property type="match status" value="1"/>
</dbReference>
<sequence length="123" mass="14074">MRNDFKRTDRIAEMMQRELSQLIRQEIKDPRLPAFVTISSVKVAADLGHAKVYFTVLNNEVELTTSILNSAASYLRSALAKTVKLRTVPQLHFVYDESIEYGRRLSRLIDEANPSSESDDEQD</sequence>
<accession>A0A0A8UXV1</accession>
<dbReference type="HOGENOM" id="CLU_089475_5_0_6"/>
<dbReference type="RefSeq" id="WP_045107060.1">
    <property type="nucleotide sequence ID" value="NZ_LN681225.1"/>
</dbReference>
<evidence type="ECO:0000313" key="3">
    <source>
        <dbReference type="EMBL" id="CEK11967.1"/>
    </source>
</evidence>
<comment type="similarity">
    <text evidence="2">Belongs to the RbfA family.</text>
</comment>
<dbReference type="InterPro" id="IPR023799">
    <property type="entry name" value="RbfA_dom_sf"/>
</dbReference>
<protein>
    <recommendedName>
        <fullName evidence="2">Ribosome-binding factor A</fullName>
    </recommendedName>
</protein>
<comment type="subunit">
    <text evidence="2">Monomer. Binds 30S ribosomal subunits, but not 50S ribosomal subunits or 70S ribosomes.</text>
</comment>
<evidence type="ECO:0000313" key="4">
    <source>
        <dbReference type="Proteomes" id="UP000032803"/>
    </source>
</evidence>
<dbReference type="InterPro" id="IPR000238">
    <property type="entry name" value="RbfA"/>
</dbReference>
<evidence type="ECO:0000256" key="2">
    <source>
        <dbReference type="HAMAP-Rule" id="MF_00003"/>
    </source>
</evidence>
<dbReference type="InterPro" id="IPR015946">
    <property type="entry name" value="KH_dom-like_a/b"/>
</dbReference>
<dbReference type="AlphaFoldDB" id="A0A0A8UXV1"/>
<dbReference type="PROSITE" id="PS01319">
    <property type="entry name" value="RBFA"/>
    <property type="match status" value="1"/>
</dbReference>
<dbReference type="STRING" id="449.LHA_2975"/>
<dbReference type="Pfam" id="PF02033">
    <property type="entry name" value="RBFA"/>
    <property type="match status" value="1"/>
</dbReference>
<evidence type="ECO:0000256" key="1">
    <source>
        <dbReference type="ARBA" id="ARBA00022517"/>
    </source>
</evidence>
<dbReference type="Proteomes" id="UP000032803">
    <property type="component" value="Chromosome I"/>
</dbReference>
<dbReference type="GO" id="GO:0030490">
    <property type="term" value="P:maturation of SSU-rRNA"/>
    <property type="evidence" value="ECO:0007669"/>
    <property type="project" value="UniProtKB-UniRule"/>
</dbReference>
<reference evidence="4" key="1">
    <citation type="submission" date="2014-09" db="EMBL/GenBank/DDBJ databases">
        <authorList>
            <person name="Gomez-Valero L."/>
        </authorList>
    </citation>
    <scope>NUCLEOTIDE SEQUENCE [LARGE SCALE GENOMIC DNA]</scope>
    <source>
        <strain evidence="4">ATCC35250</strain>
    </source>
</reference>
<dbReference type="PANTHER" id="PTHR33515">
    <property type="entry name" value="RIBOSOME-BINDING FACTOR A, CHLOROPLASTIC-RELATED"/>
    <property type="match status" value="1"/>
</dbReference>
<comment type="function">
    <text evidence="2">One of several proteins that assist in the late maturation steps of the functional core of the 30S ribosomal subunit. Associates with free 30S ribosomal subunits (but not with 30S subunits that are part of 70S ribosomes or polysomes). Required for efficient processing of 16S rRNA. May interact with the 5'-terminal helix region of 16S rRNA.</text>
</comment>
<keyword evidence="4" id="KW-1185">Reference proteome</keyword>
<dbReference type="EMBL" id="LN681225">
    <property type="protein sequence ID" value="CEK11967.1"/>
    <property type="molecule type" value="Genomic_DNA"/>
</dbReference>
<dbReference type="SUPFAM" id="SSF89919">
    <property type="entry name" value="Ribosome-binding factor A, RbfA"/>
    <property type="match status" value="1"/>
</dbReference>
<comment type="subcellular location">
    <subcellularLocation>
        <location evidence="2">Cytoplasm</location>
    </subcellularLocation>
</comment>
<dbReference type="GO" id="GO:0005829">
    <property type="term" value="C:cytosol"/>
    <property type="evidence" value="ECO:0007669"/>
    <property type="project" value="TreeGrafter"/>
</dbReference>
<dbReference type="OrthoDB" id="307788at2"/>
<keyword evidence="1 2" id="KW-0690">Ribosome biogenesis</keyword>
<gene>
    <name evidence="2 3" type="primary">rbfA</name>
    <name evidence="3" type="ORF">LHA_2975</name>
</gene>
<dbReference type="NCBIfam" id="TIGR00082">
    <property type="entry name" value="rbfA"/>
    <property type="match status" value="1"/>
</dbReference>
<keyword evidence="2" id="KW-0963">Cytoplasm</keyword>
<dbReference type="InterPro" id="IPR020053">
    <property type="entry name" value="Ribosome-bd_factorA_CS"/>
</dbReference>
<dbReference type="PATRIC" id="fig|449.7.peg.1511"/>
<dbReference type="KEGG" id="lha:LHA_2975"/>
<dbReference type="PANTHER" id="PTHR33515:SF1">
    <property type="entry name" value="RIBOSOME-BINDING FACTOR A, CHLOROPLASTIC-RELATED"/>
    <property type="match status" value="1"/>
</dbReference>
<organism evidence="3 4">
    <name type="scientific">Legionella hackeliae</name>
    <dbReference type="NCBI Taxonomy" id="449"/>
    <lineage>
        <taxon>Bacteria</taxon>
        <taxon>Pseudomonadati</taxon>
        <taxon>Pseudomonadota</taxon>
        <taxon>Gammaproteobacteria</taxon>
        <taxon>Legionellales</taxon>
        <taxon>Legionellaceae</taxon>
        <taxon>Legionella</taxon>
    </lineage>
</organism>
<name>A0A0A8UXV1_LEGHA</name>
<proteinExistence type="inferred from homology"/>
<dbReference type="GO" id="GO:0043024">
    <property type="term" value="F:ribosomal small subunit binding"/>
    <property type="evidence" value="ECO:0007669"/>
    <property type="project" value="TreeGrafter"/>
</dbReference>